<dbReference type="EMBL" id="VFNV01000001">
    <property type="protein sequence ID" value="TQK75585.1"/>
    <property type="molecule type" value="Genomic_DNA"/>
</dbReference>
<reference evidence="1 2" key="1">
    <citation type="submission" date="2019-06" db="EMBL/GenBank/DDBJ databases">
        <title>Sequencing the genomes of 1000 actinobacteria strains.</title>
        <authorList>
            <person name="Klenk H.-P."/>
        </authorList>
    </citation>
    <scope>NUCLEOTIDE SEQUENCE [LARGE SCALE GENOMIC DNA]</scope>
    <source>
        <strain evidence="1 2">DSM 10596</strain>
    </source>
</reference>
<comment type="caution">
    <text evidence="1">The sequence shown here is derived from an EMBL/GenBank/DDBJ whole genome shotgun (WGS) entry which is preliminary data.</text>
</comment>
<evidence type="ECO:0000313" key="2">
    <source>
        <dbReference type="Proteomes" id="UP000316181"/>
    </source>
</evidence>
<evidence type="ECO:0008006" key="3">
    <source>
        <dbReference type="Google" id="ProtNLM"/>
    </source>
</evidence>
<accession>A0A542SM84</accession>
<protein>
    <recommendedName>
        <fullName evidence="3">DUF559 domain-containing protein</fullName>
    </recommendedName>
</protein>
<gene>
    <name evidence="1" type="ORF">FB389_0215</name>
</gene>
<name>A0A542SM84_9MICO</name>
<keyword evidence="2" id="KW-1185">Reference proteome</keyword>
<organism evidence="1 2">
    <name type="scientific">Rarobacter incanus</name>
    <dbReference type="NCBI Taxonomy" id="153494"/>
    <lineage>
        <taxon>Bacteria</taxon>
        <taxon>Bacillati</taxon>
        <taxon>Actinomycetota</taxon>
        <taxon>Actinomycetes</taxon>
        <taxon>Micrococcales</taxon>
        <taxon>Rarobacteraceae</taxon>
        <taxon>Rarobacter</taxon>
    </lineage>
</organism>
<proteinExistence type="predicted"/>
<dbReference type="Proteomes" id="UP000316181">
    <property type="component" value="Unassembled WGS sequence"/>
</dbReference>
<evidence type="ECO:0000313" key="1">
    <source>
        <dbReference type="EMBL" id="TQK75585.1"/>
    </source>
</evidence>
<dbReference type="AlphaFoldDB" id="A0A542SM84"/>
<sequence>MRKEDQHRLVATAHFRRDPHLVLSGKSAAVILGIPLIGVKLRKVEATISPAHGGRSSKHVKRHQTKFDSSLMRVAGVSTTDIARVVIDVSRTESFACGLAAADYALRMMMVSRDELGKLVFALSGARGIRKARKVITCADPRSESVGESLSRARFIEHRIGIPRLQEVIRLRNGKAYRVDFYWPDQRIIGEFDGFQKYVDSQAPSIDHQIAVQEQERVRHNQLHRAGYTIVRWTWKEALEFTTLPTLLAEAGVPMARTR</sequence>